<feature type="transmembrane region" description="Helical" evidence="1">
    <location>
        <begin position="109"/>
        <end position="133"/>
    </location>
</feature>
<evidence type="ECO:0000313" key="2">
    <source>
        <dbReference type="EMBL" id="MBR7826588.1"/>
    </source>
</evidence>
<keyword evidence="3" id="KW-1185">Reference proteome</keyword>
<organism evidence="2 3">
    <name type="scientific">Actinospica acidithermotolerans</name>
    <dbReference type="NCBI Taxonomy" id="2828514"/>
    <lineage>
        <taxon>Bacteria</taxon>
        <taxon>Bacillati</taxon>
        <taxon>Actinomycetota</taxon>
        <taxon>Actinomycetes</taxon>
        <taxon>Catenulisporales</taxon>
        <taxon>Actinospicaceae</taxon>
        <taxon>Actinospica</taxon>
    </lineage>
</organism>
<dbReference type="RefSeq" id="WP_212517737.1">
    <property type="nucleotide sequence ID" value="NZ_JAGSOH010000019.1"/>
</dbReference>
<gene>
    <name evidence="2" type="ORF">KDK95_09755</name>
</gene>
<dbReference type="AlphaFoldDB" id="A0A941IIX5"/>
<accession>A0A941IIX5</accession>
<comment type="caution">
    <text evidence="2">The sequence shown here is derived from an EMBL/GenBank/DDBJ whole genome shotgun (WGS) entry which is preliminary data.</text>
</comment>
<evidence type="ECO:0000313" key="3">
    <source>
        <dbReference type="Proteomes" id="UP000676325"/>
    </source>
</evidence>
<keyword evidence="1" id="KW-0812">Transmembrane</keyword>
<dbReference type="EMBL" id="JAGSOH010000019">
    <property type="protein sequence ID" value="MBR7826588.1"/>
    <property type="molecule type" value="Genomic_DNA"/>
</dbReference>
<feature type="transmembrane region" description="Helical" evidence="1">
    <location>
        <begin position="57"/>
        <end position="77"/>
    </location>
</feature>
<feature type="transmembrane region" description="Helical" evidence="1">
    <location>
        <begin position="16"/>
        <end position="37"/>
    </location>
</feature>
<protein>
    <submittedName>
        <fullName evidence="2">DUF4383 domain-containing protein</fullName>
    </submittedName>
</protein>
<proteinExistence type="predicted"/>
<reference evidence="2" key="1">
    <citation type="submission" date="2021-04" db="EMBL/GenBank/DDBJ databases">
        <title>Genome based classification of Actinospica acidithermotolerans sp. nov., an actinobacterium isolated from an Indonesian hot spring.</title>
        <authorList>
            <person name="Kusuma A.B."/>
            <person name="Putra K.E."/>
            <person name="Nafisah S."/>
            <person name="Loh J."/>
            <person name="Nouioui I."/>
            <person name="Goodfellow M."/>
        </authorList>
    </citation>
    <scope>NUCLEOTIDE SEQUENCE</scope>
    <source>
        <strain evidence="2">MGRD01-02</strain>
    </source>
</reference>
<dbReference type="Pfam" id="PF14325">
    <property type="entry name" value="DUF4383"/>
    <property type="match status" value="1"/>
</dbReference>
<name>A0A941IIX5_9ACTN</name>
<keyword evidence="1" id="KW-1133">Transmembrane helix</keyword>
<dbReference type="Proteomes" id="UP000676325">
    <property type="component" value="Unassembled WGS sequence"/>
</dbReference>
<feature type="transmembrane region" description="Helical" evidence="1">
    <location>
        <begin position="84"/>
        <end position="103"/>
    </location>
</feature>
<sequence>MPFQNHLPKDHRLGRVYRYGAGLMGLMLLVFGVLGLLDQLAFFSTQGDRVIGLSSNGLLSVISIVAAAILIAGALIGGNMASNINLGMGFVFYISGFVNLALLDTQANFLAFHLQNVMFSFAVGVMLMTFGAYGRVSGGLPHDNPYWKARHPAEAEAESAAQAHPALEPAAHAVAPPAGALPGVRRD</sequence>
<keyword evidence="1" id="KW-0472">Membrane</keyword>
<evidence type="ECO:0000256" key="1">
    <source>
        <dbReference type="SAM" id="Phobius"/>
    </source>
</evidence>